<accession>A0AAF0FM44</accession>
<dbReference type="InterPro" id="IPR034422">
    <property type="entry name" value="HydE/PylB-like"/>
</dbReference>
<dbReference type="PROSITE" id="PS51918">
    <property type="entry name" value="RADICAL_SAM"/>
    <property type="match status" value="1"/>
</dbReference>
<evidence type="ECO:0000313" key="7">
    <source>
        <dbReference type="Proteomes" id="UP001218895"/>
    </source>
</evidence>
<dbReference type="EMBL" id="CP091092">
    <property type="protein sequence ID" value="WFN37023.1"/>
    <property type="molecule type" value="Genomic_DNA"/>
</dbReference>
<dbReference type="InterPro" id="IPR013785">
    <property type="entry name" value="Aldolase_TIM"/>
</dbReference>
<dbReference type="InterPro" id="IPR007197">
    <property type="entry name" value="rSAM"/>
</dbReference>
<dbReference type="SFLD" id="SFLDS00029">
    <property type="entry name" value="Radical_SAM"/>
    <property type="match status" value="1"/>
</dbReference>
<dbReference type="InterPro" id="IPR058240">
    <property type="entry name" value="rSAM_sf"/>
</dbReference>
<protein>
    <submittedName>
        <fullName evidence="6">Radical SAM protein</fullName>
    </submittedName>
</protein>
<dbReference type="SUPFAM" id="SSF102114">
    <property type="entry name" value="Radical SAM enzymes"/>
    <property type="match status" value="1"/>
</dbReference>
<dbReference type="RefSeq" id="WP_278099861.1">
    <property type="nucleotide sequence ID" value="NZ_CP091092.1"/>
</dbReference>
<keyword evidence="4" id="KW-0411">Iron-sulfur</keyword>
<sequence>MSLALLKPKLLEAGTARLTGEITDFGRESHAGPGAGKSKSVFFSDGRTRIRLLVSDESDESDESPVEIHVFGKNPAGGFKAELIFEDFVVQGKIEEEGLHCPKQAYITVSEGCIFRCRFCNVPNQEKHIKSPEEVYRLIEPVKDSVECISVTSGVIGSVKEDEERVLEVVKKLSSFNLPIGVSIYPSIKTPKKLFDLGVCEVKFNLETATDELFEEICRPSKGKNSPDRTDLIKALSDSVLIFGKNRVFSNVILGLGETDNEMESCIRMLCEMGVIPVIRPLTPSGELADYKRPSAERILKISAFLKEELIKAGLDTTKALTMCTRCTGCDLVPGRDL</sequence>
<dbReference type="Pfam" id="PF04055">
    <property type="entry name" value="Radical_SAM"/>
    <property type="match status" value="1"/>
</dbReference>
<name>A0AAF0FM44_9EURY</name>
<feature type="domain" description="Radical SAM core" evidence="5">
    <location>
        <begin position="99"/>
        <end position="309"/>
    </location>
</feature>
<evidence type="ECO:0000256" key="2">
    <source>
        <dbReference type="ARBA" id="ARBA00022723"/>
    </source>
</evidence>
<dbReference type="AlphaFoldDB" id="A0AAF0FM44"/>
<dbReference type="InterPro" id="IPR006638">
    <property type="entry name" value="Elp3/MiaA/NifB-like_rSAM"/>
</dbReference>
<dbReference type="Proteomes" id="UP001218895">
    <property type="component" value="Chromosome"/>
</dbReference>
<dbReference type="GeneID" id="79948949"/>
<proteinExistence type="predicted"/>
<keyword evidence="7" id="KW-1185">Reference proteome</keyword>
<dbReference type="GO" id="GO:0016740">
    <property type="term" value="F:transferase activity"/>
    <property type="evidence" value="ECO:0007669"/>
    <property type="project" value="TreeGrafter"/>
</dbReference>
<dbReference type="GO" id="GO:0046872">
    <property type="term" value="F:metal ion binding"/>
    <property type="evidence" value="ECO:0007669"/>
    <property type="project" value="UniProtKB-KW"/>
</dbReference>
<dbReference type="PANTHER" id="PTHR43726:SF1">
    <property type="entry name" value="BIOTIN SYNTHASE"/>
    <property type="match status" value="1"/>
</dbReference>
<dbReference type="CDD" id="cd01335">
    <property type="entry name" value="Radical_SAM"/>
    <property type="match status" value="1"/>
</dbReference>
<reference evidence="6" key="1">
    <citation type="submission" date="2022-01" db="EMBL/GenBank/DDBJ databases">
        <title>Complete genome of Methanomicrobium antiquum DSM 21220.</title>
        <authorList>
            <person name="Chen S.-C."/>
            <person name="You Y.-T."/>
            <person name="Zhou Y.-Z."/>
            <person name="Lai M.-C."/>
        </authorList>
    </citation>
    <scope>NUCLEOTIDE SEQUENCE</scope>
    <source>
        <strain evidence="6">DSM 21220</strain>
    </source>
</reference>
<evidence type="ECO:0000256" key="4">
    <source>
        <dbReference type="ARBA" id="ARBA00023014"/>
    </source>
</evidence>
<evidence type="ECO:0000313" key="6">
    <source>
        <dbReference type="EMBL" id="WFN37023.1"/>
    </source>
</evidence>
<organism evidence="6 7">
    <name type="scientific">Methanomicrobium antiquum</name>
    <dbReference type="NCBI Taxonomy" id="487686"/>
    <lineage>
        <taxon>Archaea</taxon>
        <taxon>Methanobacteriati</taxon>
        <taxon>Methanobacteriota</taxon>
        <taxon>Stenosarchaea group</taxon>
        <taxon>Methanomicrobia</taxon>
        <taxon>Methanomicrobiales</taxon>
        <taxon>Methanomicrobiaceae</taxon>
        <taxon>Methanomicrobium</taxon>
    </lineage>
</organism>
<dbReference type="SMART" id="SM00729">
    <property type="entry name" value="Elp3"/>
    <property type="match status" value="1"/>
</dbReference>
<keyword evidence="1" id="KW-0949">S-adenosyl-L-methionine</keyword>
<dbReference type="Gene3D" id="3.20.20.70">
    <property type="entry name" value="Aldolase class I"/>
    <property type="match status" value="1"/>
</dbReference>
<dbReference type="PANTHER" id="PTHR43726">
    <property type="entry name" value="3-METHYLORNITHINE SYNTHASE"/>
    <property type="match status" value="1"/>
</dbReference>
<evidence type="ECO:0000256" key="1">
    <source>
        <dbReference type="ARBA" id="ARBA00022691"/>
    </source>
</evidence>
<evidence type="ECO:0000256" key="3">
    <source>
        <dbReference type="ARBA" id="ARBA00023004"/>
    </source>
</evidence>
<dbReference type="KEGG" id="manq:L1994_01100"/>
<evidence type="ECO:0000259" key="5">
    <source>
        <dbReference type="PROSITE" id="PS51918"/>
    </source>
</evidence>
<gene>
    <name evidence="6" type="ORF">L1994_01100</name>
</gene>
<dbReference type="GO" id="GO:0051536">
    <property type="term" value="F:iron-sulfur cluster binding"/>
    <property type="evidence" value="ECO:0007669"/>
    <property type="project" value="UniProtKB-KW"/>
</dbReference>
<keyword evidence="2" id="KW-0479">Metal-binding</keyword>
<keyword evidence="3" id="KW-0408">Iron</keyword>